<evidence type="ECO:0000256" key="1">
    <source>
        <dbReference type="SAM" id="MobiDB-lite"/>
    </source>
</evidence>
<accession>A0A6C0F578</accession>
<evidence type="ECO:0000313" key="2">
    <source>
        <dbReference type="EMBL" id="QHT34335.1"/>
    </source>
</evidence>
<feature type="region of interest" description="Disordered" evidence="1">
    <location>
        <begin position="1"/>
        <end position="30"/>
    </location>
</feature>
<reference evidence="2" key="1">
    <citation type="journal article" date="2020" name="Nature">
        <title>Giant virus diversity and host interactions through global metagenomics.</title>
        <authorList>
            <person name="Schulz F."/>
            <person name="Roux S."/>
            <person name="Paez-Espino D."/>
            <person name="Jungbluth S."/>
            <person name="Walsh D.A."/>
            <person name="Denef V.J."/>
            <person name="McMahon K.D."/>
            <person name="Konstantinidis K.T."/>
            <person name="Eloe-Fadrosh E.A."/>
            <person name="Kyrpides N.C."/>
            <person name="Woyke T."/>
        </authorList>
    </citation>
    <scope>NUCLEOTIDE SEQUENCE</scope>
    <source>
        <strain evidence="2">GVMAG-M-3300009163-63</strain>
    </source>
</reference>
<proteinExistence type="predicted"/>
<protein>
    <submittedName>
        <fullName evidence="2">Uncharacterized protein</fullName>
    </submittedName>
</protein>
<dbReference type="EMBL" id="MN738998">
    <property type="protein sequence ID" value="QHT34335.1"/>
    <property type="molecule type" value="Genomic_DNA"/>
</dbReference>
<organism evidence="2">
    <name type="scientific">viral metagenome</name>
    <dbReference type="NCBI Taxonomy" id="1070528"/>
    <lineage>
        <taxon>unclassified sequences</taxon>
        <taxon>metagenomes</taxon>
        <taxon>organismal metagenomes</taxon>
    </lineage>
</organism>
<name>A0A6C0F578_9ZZZZ</name>
<feature type="compositionally biased region" description="Basic and acidic residues" evidence="1">
    <location>
        <begin position="18"/>
        <end position="27"/>
    </location>
</feature>
<sequence>MLPGTSSRKIDSKHKKLKNETESDSNREVSLQYNLDKLGDAGAYEFASDGSKSESDDDAINRDDGCETYPFASGLEKDVDESEIDAESVVIHICVFQINTSCELPFIEYMMKIMKNGDNTASEKQQFEFPSIKYAPSKRTVIDQAKQHMNTLLDDDEVVKYRGHLKKGDEYYLFFHKYFRKLKFPSNISMNDDALWWIVTSEIVNFKKVMYVDVDKRATDLFTKNPAIMRLYDCNNRLIETPVICYYGDQYQKITYLAFFGLLKAPLKSSFGPFYVGTNFLSSMKYACYTHDNQPFELYDGTALTTGNNGKYVEGGVLRSVLFVGKMNVFLKSGTLDNSQISQEVAKKDEAVRKLLALRDSNGNWTENYDTAYKGLYFVSIDDDDNNDNHNDAVKKNSKKRIAVNTVEWFFKNYNHTSILSYHMIDTETIPDKYNVDYSEYYIK</sequence>
<dbReference type="AlphaFoldDB" id="A0A6C0F578"/>